<protein>
    <submittedName>
        <fullName evidence="1">Uncharacterized protein</fullName>
    </submittedName>
</protein>
<reference evidence="1 2" key="1">
    <citation type="submission" date="2020-02" db="EMBL/GenBank/DDBJ databases">
        <title>Whole genome sequence of Halogeometricum borinquense strain wsp4.</title>
        <authorList>
            <person name="Verma D.K."/>
            <person name="Gopal K."/>
            <person name="Prasad E.S."/>
        </authorList>
    </citation>
    <scope>NUCLEOTIDE SEQUENCE [LARGE SCALE GENOMIC DNA]</scope>
    <source>
        <strain evidence="2">wsp4</strain>
    </source>
</reference>
<evidence type="ECO:0000313" key="1">
    <source>
        <dbReference type="EMBL" id="QIB74681.1"/>
    </source>
</evidence>
<dbReference type="EMBL" id="CP048739">
    <property type="protein sequence ID" value="QIB74681.1"/>
    <property type="molecule type" value="Genomic_DNA"/>
</dbReference>
<proteinExistence type="predicted"/>
<evidence type="ECO:0000313" key="2">
    <source>
        <dbReference type="Proteomes" id="UP000465846"/>
    </source>
</evidence>
<name>A0A6C0UK35_9EURY</name>
<dbReference type="GeneID" id="44079839"/>
<organism evidence="1 2">
    <name type="scientific">Halogeometricum borinquense</name>
    <dbReference type="NCBI Taxonomy" id="60847"/>
    <lineage>
        <taxon>Archaea</taxon>
        <taxon>Methanobacteriati</taxon>
        <taxon>Methanobacteriota</taxon>
        <taxon>Stenosarchaea group</taxon>
        <taxon>Halobacteria</taxon>
        <taxon>Halobacteriales</taxon>
        <taxon>Haloferacaceae</taxon>
        <taxon>Halogeometricum</taxon>
    </lineage>
</organism>
<dbReference type="Proteomes" id="UP000465846">
    <property type="component" value="Chromosome"/>
</dbReference>
<accession>A0A6C0UK35</accession>
<dbReference type="RefSeq" id="WP_163486577.1">
    <property type="nucleotide sequence ID" value="NZ_CP048739.1"/>
</dbReference>
<sequence length="73" mass="7493">MAYALHTLKVVSGAVLTLPMYLAADSHIPFGGLVLFGGLFLLGLFCMVHGLFTGIAAAVRAGTTPAAETRSAD</sequence>
<gene>
    <name evidence="1" type="ORF">G3I44_10520</name>
</gene>
<dbReference type="AlphaFoldDB" id="A0A6C0UK35"/>